<dbReference type="AlphaFoldDB" id="A0A0V0T9T0"/>
<comment type="caution">
    <text evidence="1">The sequence shown here is derived from an EMBL/GenBank/DDBJ whole genome shotgun (WGS) entry which is preliminary data.</text>
</comment>
<organism evidence="1 2">
    <name type="scientific">Trichinella murrelli</name>
    <dbReference type="NCBI Taxonomy" id="144512"/>
    <lineage>
        <taxon>Eukaryota</taxon>
        <taxon>Metazoa</taxon>
        <taxon>Ecdysozoa</taxon>
        <taxon>Nematoda</taxon>
        <taxon>Enoplea</taxon>
        <taxon>Dorylaimia</taxon>
        <taxon>Trichinellida</taxon>
        <taxon>Trichinellidae</taxon>
        <taxon>Trichinella</taxon>
    </lineage>
</organism>
<reference evidence="1 2" key="1">
    <citation type="submission" date="2015-01" db="EMBL/GenBank/DDBJ databases">
        <title>Evolution of Trichinella species and genotypes.</title>
        <authorList>
            <person name="Korhonen P.K."/>
            <person name="Edoardo P."/>
            <person name="Giuseppe L.R."/>
            <person name="Gasser R.B."/>
        </authorList>
    </citation>
    <scope>NUCLEOTIDE SEQUENCE [LARGE SCALE GENOMIC DNA]</scope>
    <source>
        <strain evidence="1">ISS417</strain>
    </source>
</reference>
<dbReference type="OrthoDB" id="5919323at2759"/>
<evidence type="ECO:0000313" key="1">
    <source>
        <dbReference type="EMBL" id="KRX35803.1"/>
    </source>
</evidence>
<sequence length="63" mass="7163">MEDMAEKADGLIALSSVFRQAFMPTQVLRSAKAVLYVLPNGEQKESKRTRSGWIMKMADRCDR</sequence>
<name>A0A0V0T9T0_9BILA</name>
<accession>A0A0V0T9T0</accession>
<protein>
    <submittedName>
        <fullName evidence="1">Uncharacterized protein</fullName>
    </submittedName>
</protein>
<proteinExistence type="predicted"/>
<keyword evidence="2" id="KW-1185">Reference proteome</keyword>
<dbReference type="Proteomes" id="UP000055048">
    <property type="component" value="Unassembled WGS sequence"/>
</dbReference>
<evidence type="ECO:0000313" key="2">
    <source>
        <dbReference type="Proteomes" id="UP000055048"/>
    </source>
</evidence>
<dbReference type="EMBL" id="JYDJ01000407">
    <property type="protein sequence ID" value="KRX35803.1"/>
    <property type="molecule type" value="Genomic_DNA"/>
</dbReference>
<gene>
    <name evidence="1" type="ORF">T05_5033</name>
</gene>